<protein>
    <submittedName>
        <fullName evidence="1">DUF3830 family protein</fullName>
    </submittedName>
</protein>
<dbReference type="InterPro" id="IPR024532">
    <property type="entry name" value="DUF3830"/>
</dbReference>
<dbReference type="OrthoDB" id="8479268at2"/>
<dbReference type="KEGG" id="orn:DV701_10780"/>
<sequence length="168" mass="18188">MSRFITVSLPERGVSARARMLEEAAPRTCAAVWDALPLGGQVYHGKYACNEIYALLPGLADDGRDPGQENTTVTPIPGDLCWFTFSGQDLGTPAYGYEEGQTLRQQGSIVDLAVFYGRNNLLVNGDQGWVPGNVFASLTEGLDELAAACQELWMGGVRGVSLRFERAE</sequence>
<proteinExistence type="predicted"/>
<dbReference type="RefSeq" id="WP_114928307.1">
    <property type="nucleotide sequence ID" value="NZ_CP031229.1"/>
</dbReference>
<reference evidence="1 2" key="1">
    <citation type="submission" date="2018-07" db="EMBL/GenBank/DDBJ databases">
        <title>Complete genome sequencing of Ornithinimicrobium sp. AMA3305.</title>
        <authorList>
            <person name="Bae J.-W."/>
        </authorList>
    </citation>
    <scope>NUCLEOTIDE SEQUENCE [LARGE SCALE GENOMIC DNA]</scope>
    <source>
        <strain evidence="1 2">AMA3305</strain>
    </source>
</reference>
<accession>A0A345NND4</accession>
<dbReference type="Pfam" id="PF12903">
    <property type="entry name" value="DUF3830"/>
    <property type="match status" value="1"/>
</dbReference>
<organism evidence="1 2">
    <name type="scientific">Ornithinimicrobium avium</name>
    <dbReference type="NCBI Taxonomy" id="2283195"/>
    <lineage>
        <taxon>Bacteria</taxon>
        <taxon>Bacillati</taxon>
        <taxon>Actinomycetota</taxon>
        <taxon>Actinomycetes</taxon>
        <taxon>Micrococcales</taxon>
        <taxon>Ornithinimicrobiaceae</taxon>
        <taxon>Ornithinimicrobium</taxon>
    </lineage>
</organism>
<dbReference type="Gene3D" id="2.40.100.20">
    <property type="match status" value="1"/>
</dbReference>
<name>A0A345NND4_9MICO</name>
<gene>
    <name evidence="1" type="ORF">DV701_10780</name>
</gene>
<dbReference type="InterPro" id="IPR029000">
    <property type="entry name" value="Cyclophilin-like_dom_sf"/>
</dbReference>
<dbReference type="SUPFAM" id="SSF50891">
    <property type="entry name" value="Cyclophilin-like"/>
    <property type="match status" value="1"/>
</dbReference>
<keyword evidence="2" id="KW-1185">Reference proteome</keyword>
<dbReference type="EMBL" id="CP031229">
    <property type="protein sequence ID" value="AXH96542.1"/>
    <property type="molecule type" value="Genomic_DNA"/>
</dbReference>
<dbReference type="Proteomes" id="UP000253790">
    <property type="component" value="Chromosome"/>
</dbReference>
<evidence type="ECO:0000313" key="1">
    <source>
        <dbReference type="EMBL" id="AXH96542.1"/>
    </source>
</evidence>
<evidence type="ECO:0000313" key="2">
    <source>
        <dbReference type="Proteomes" id="UP000253790"/>
    </source>
</evidence>
<dbReference type="AlphaFoldDB" id="A0A345NND4"/>